<keyword evidence="1" id="KW-0732">Signal</keyword>
<dbReference type="AlphaFoldDB" id="A0A3S9P0F0"/>
<gene>
    <name evidence="2" type="ORF">EI427_05265</name>
</gene>
<dbReference type="RefSeq" id="WP_126612374.1">
    <property type="nucleotide sequence ID" value="NZ_CP034562.1"/>
</dbReference>
<feature type="signal peptide" evidence="1">
    <location>
        <begin position="1"/>
        <end position="18"/>
    </location>
</feature>
<organism evidence="2 3">
    <name type="scientific">Flammeovirga pectinis</name>
    <dbReference type="NCBI Taxonomy" id="2494373"/>
    <lineage>
        <taxon>Bacteria</taxon>
        <taxon>Pseudomonadati</taxon>
        <taxon>Bacteroidota</taxon>
        <taxon>Cytophagia</taxon>
        <taxon>Cytophagales</taxon>
        <taxon>Flammeovirgaceae</taxon>
        <taxon>Flammeovirga</taxon>
    </lineage>
</organism>
<dbReference type="Proteomes" id="UP000267268">
    <property type="component" value="Chromosome 1"/>
</dbReference>
<evidence type="ECO:0000313" key="2">
    <source>
        <dbReference type="EMBL" id="AZQ61661.1"/>
    </source>
</evidence>
<proteinExistence type="predicted"/>
<dbReference type="KEGG" id="fll:EI427_05265"/>
<reference evidence="2 3" key="1">
    <citation type="submission" date="2018-12" db="EMBL/GenBank/DDBJ databases">
        <title>Flammeovirga pectinis sp. nov., isolated from the gut of the Korean scallop, Patinopecten yessoensis.</title>
        <authorList>
            <person name="Bae J.-W."/>
            <person name="Jeong Y.-S."/>
            <person name="Kang W."/>
        </authorList>
    </citation>
    <scope>NUCLEOTIDE SEQUENCE [LARGE SCALE GENOMIC DNA]</scope>
    <source>
        <strain evidence="2 3">L12M1</strain>
    </source>
</reference>
<name>A0A3S9P0F0_9BACT</name>
<protein>
    <submittedName>
        <fullName evidence="2">Uncharacterized protein</fullName>
    </submittedName>
</protein>
<evidence type="ECO:0000313" key="3">
    <source>
        <dbReference type="Proteomes" id="UP000267268"/>
    </source>
</evidence>
<accession>A0A3S9P0F0</accession>
<keyword evidence="3" id="KW-1185">Reference proteome</keyword>
<dbReference type="PROSITE" id="PS51257">
    <property type="entry name" value="PROKAR_LIPOPROTEIN"/>
    <property type="match status" value="1"/>
</dbReference>
<dbReference type="EMBL" id="CP034562">
    <property type="protein sequence ID" value="AZQ61661.1"/>
    <property type="molecule type" value="Genomic_DNA"/>
</dbReference>
<dbReference type="OrthoDB" id="9817318at2"/>
<sequence>MKHLKLLLLLFIPFIVISCSLLEEDPDCSKVETQTAYDEVLNTYSESLTQSDCNVTKEAIENSISFINDNRSCIESALTAVDSTYDAAGEIDGKLSDLNEDLSNYDECIATGVPNGDLVLEECTSEAFDMQMKKFEDAFSAALIAEDCDKMKGTLTNLKTFLDNNKECAITIYEMQEDEASNPRALMEGGEEEFNEFYNEIDGILTALETSNCDPDVISELKEDSSTLSCDPESTLVALEGFEKEFNNAYDDDNCAGMQEAILDAATYIEDNKECFVEVFKLDGSDDAEGEVDEQIQLLKVAAATLQQSNCDPAVIDQLGLFSERPDIEDLSCPQVLNQFKKLSVQIDAAISDDTNCHLIILTGEKLLELFDHHSDCIIEKFADENQITIEEATTEVNDKIDEIGSKIEEKKASCN</sequence>
<feature type="chain" id="PRO_5019449273" evidence="1">
    <location>
        <begin position="19"/>
        <end position="416"/>
    </location>
</feature>
<evidence type="ECO:0000256" key="1">
    <source>
        <dbReference type="SAM" id="SignalP"/>
    </source>
</evidence>